<feature type="binding site" evidence="7 8">
    <location>
        <position position="107"/>
    </location>
    <ligand>
        <name>S-adenosyl-L-methionine</name>
        <dbReference type="ChEBI" id="CHEBI:59789"/>
    </ligand>
</feature>
<dbReference type="EMBL" id="JAFVMF010000006">
    <property type="protein sequence ID" value="MBO1359518.1"/>
    <property type="molecule type" value="Genomic_DNA"/>
</dbReference>
<reference evidence="10 11" key="1">
    <citation type="submission" date="2021-03" db="EMBL/GenBank/DDBJ databases">
        <title>The complete genome sequence of Acetobacter sacchari TBRC 11175.</title>
        <authorList>
            <person name="Charoenyingcharoen P."/>
            <person name="Yukphan P."/>
        </authorList>
    </citation>
    <scope>NUCLEOTIDE SEQUENCE [LARGE SCALE GENOMIC DNA]</scope>
    <source>
        <strain evidence="10 11">TBRC 11175</strain>
    </source>
</reference>
<comment type="function">
    <text evidence="7">Specifically dimethylates two adjacent adenosines (A1518 and A1519) in the loop of a conserved hairpin near the 3'-end of 16S rRNA in the 30S particle. May play a critical role in biogenesis of 30S subunits.</text>
</comment>
<keyword evidence="11" id="KW-1185">Reference proteome</keyword>
<dbReference type="GO" id="GO:0052908">
    <property type="term" value="F:16S rRNA (adenine(1518)-N(6)/adenine(1519)-N(6))-dimethyltransferase activity"/>
    <property type="evidence" value="ECO:0007669"/>
    <property type="project" value="UniProtKB-EC"/>
</dbReference>
<dbReference type="HAMAP" id="MF_00607">
    <property type="entry name" value="16SrRNA_methyltr_A"/>
    <property type="match status" value="1"/>
</dbReference>
<dbReference type="InterPro" id="IPR029063">
    <property type="entry name" value="SAM-dependent_MTases_sf"/>
</dbReference>
<feature type="domain" description="Ribosomal RNA adenine methylase transferase N-terminal" evidence="9">
    <location>
        <begin position="65"/>
        <end position="237"/>
    </location>
</feature>
<evidence type="ECO:0000313" key="10">
    <source>
        <dbReference type="EMBL" id="MBO1359518.1"/>
    </source>
</evidence>
<dbReference type="Pfam" id="PF00398">
    <property type="entry name" value="RrnaAD"/>
    <property type="match status" value="1"/>
</dbReference>
<keyword evidence="1 7" id="KW-0963">Cytoplasm</keyword>
<dbReference type="NCBIfam" id="TIGR00755">
    <property type="entry name" value="ksgA"/>
    <property type="match status" value="1"/>
</dbReference>
<dbReference type="InterPro" id="IPR020598">
    <property type="entry name" value="rRNA_Ade_methylase_Trfase_N"/>
</dbReference>
<comment type="caution">
    <text evidence="10">The sequence shown here is derived from an EMBL/GenBank/DDBJ whole genome shotgun (WGS) entry which is preliminary data.</text>
</comment>
<evidence type="ECO:0000256" key="7">
    <source>
        <dbReference type="HAMAP-Rule" id="MF_00607"/>
    </source>
</evidence>
<dbReference type="InterPro" id="IPR001737">
    <property type="entry name" value="KsgA/Erm"/>
</dbReference>
<gene>
    <name evidence="7 10" type="primary">rsmA</name>
    <name evidence="7" type="synonym">ksgA</name>
    <name evidence="10" type="ORF">J2D73_06860</name>
</gene>
<sequence length="306" mass="33301">MCTGARSSKCARRPDSHHVVFFCAWALTRGGFVITTREPLASVIKRHGLDARKALGQHFLLDPNVTERIAQLAGSLKGRHVVEVGPGPGGLTRALLDSDAASVLAIEVDSRAVAVIGELTEEAPDRLRLIEADATAVDLTELCPAPRHIVANLPYNVATPLLIGWLRQAAQWERLTLMFQLEVAERICAAPDSEHYGRLAVISQWCADCAQVMRLPPGAFSPPPKVWSAVVSITPRPEQPSPELFSAMERVTAAAFGQRRKMLRGSLKGIGGEHLLSAARIEGTRRAETLSVEEFDRLARAFLAKQ</sequence>
<evidence type="ECO:0000256" key="1">
    <source>
        <dbReference type="ARBA" id="ARBA00022490"/>
    </source>
</evidence>
<dbReference type="Proteomes" id="UP000664771">
    <property type="component" value="Unassembled WGS sequence"/>
</dbReference>
<dbReference type="SMART" id="SM00650">
    <property type="entry name" value="rADc"/>
    <property type="match status" value="1"/>
</dbReference>
<dbReference type="InterPro" id="IPR011530">
    <property type="entry name" value="rRNA_adenine_dimethylase"/>
</dbReference>
<keyword evidence="2 7" id="KW-0698">rRNA processing</keyword>
<dbReference type="EC" id="2.1.1.182" evidence="7"/>
<protein>
    <recommendedName>
        <fullName evidence="7">Ribosomal RNA small subunit methyltransferase A</fullName>
        <ecNumber evidence="7">2.1.1.182</ecNumber>
    </recommendedName>
    <alternativeName>
        <fullName evidence="7">16S rRNA (adenine(1518)-N(6)/adenine(1519)-N(6))-dimethyltransferase</fullName>
    </alternativeName>
    <alternativeName>
        <fullName evidence="7">16S rRNA dimethyladenosine transferase</fullName>
    </alternativeName>
    <alternativeName>
        <fullName evidence="7">16S rRNA dimethylase</fullName>
    </alternativeName>
    <alternativeName>
        <fullName evidence="7">S-adenosylmethionine-6-N', N'-adenosyl(rRNA) dimethyltransferase</fullName>
    </alternativeName>
</protein>
<feature type="binding site" evidence="7 8">
    <location>
        <position position="85"/>
    </location>
    <ligand>
        <name>S-adenosyl-L-methionine</name>
        <dbReference type="ChEBI" id="CHEBI:59789"/>
    </ligand>
</feature>
<comment type="subcellular location">
    <subcellularLocation>
        <location evidence="7">Cytoplasm</location>
    </subcellularLocation>
</comment>
<evidence type="ECO:0000256" key="8">
    <source>
        <dbReference type="PROSITE-ProRule" id="PRU01026"/>
    </source>
</evidence>
<dbReference type="Gene3D" id="3.40.50.150">
    <property type="entry name" value="Vaccinia Virus protein VP39"/>
    <property type="match status" value="1"/>
</dbReference>
<dbReference type="PANTHER" id="PTHR11727:SF7">
    <property type="entry name" value="DIMETHYLADENOSINE TRANSFERASE-RELATED"/>
    <property type="match status" value="1"/>
</dbReference>
<dbReference type="PROSITE" id="PS01131">
    <property type="entry name" value="RRNA_A_DIMETH"/>
    <property type="match status" value="1"/>
</dbReference>
<evidence type="ECO:0000259" key="9">
    <source>
        <dbReference type="SMART" id="SM00650"/>
    </source>
</evidence>
<dbReference type="PANTHER" id="PTHR11727">
    <property type="entry name" value="DIMETHYLADENOSINE TRANSFERASE"/>
    <property type="match status" value="1"/>
</dbReference>
<keyword evidence="4 7" id="KW-0808">Transferase</keyword>
<evidence type="ECO:0000256" key="6">
    <source>
        <dbReference type="ARBA" id="ARBA00022884"/>
    </source>
</evidence>
<evidence type="ECO:0000256" key="2">
    <source>
        <dbReference type="ARBA" id="ARBA00022552"/>
    </source>
</evidence>
<dbReference type="Gene3D" id="1.10.8.100">
    <property type="entry name" value="Ribosomal RNA adenine dimethylase-like, domain 2"/>
    <property type="match status" value="1"/>
</dbReference>
<keyword evidence="6 7" id="KW-0694">RNA-binding</keyword>
<keyword evidence="3 7" id="KW-0489">Methyltransferase</keyword>
<evidence type="ECO:0000256" key="5">
    <source>
        <dbReference type="ARBA" id="ARBA00022691"/>
    </source>
</evidence>
<name>A0ABS3LUD3_9PROT</name>
<dbReference type="SUPFAM" id="SSF53335">
    <property type="entry name" value="S-adenosyl-L-methionine-dependent methyltransferases"/>
    <property type="match status" value="1"/>
</dbReference>
<organism evidence="10 11">
    <name type="scientific">Acetobacter sacchari</name>
    <dbReference type="NCBI Taxonomy" id="2661687"/>
    <lineage>
        <taxon>Bacteria</taxon>
        <taxon>Pseudomonadati</taxon>
        <taxon>Pseudomonadota</taxon>
        <taxon>Alphaproteobacteria</taxon>
        <taxon>Acetobacterales</taxon>
        <taxon>Acetobacteraceae</taxon>
        <taxon>Acetobacter</taxon>
    </lineage>
</organism>
<feature type="binding site" evidence="7 8">
    <location>
        <position position="58"/>
    </location>
    <ligand>
        <name>S-adenosyl-L-methionine</name>
        <dbReference type="ChEBI" id="CHEBI:59789"/>
    </ligand>
</feature>
<accession>A0ABS3LUD3</accession>
<comment type="catalytic activity">
    <reaction evidence="7">
        <text>adenosine(1518)/adenosine(1519) in 16S rRNA + 4 S-adenosyl-L-methionine = N(6)-dimethyladenosine(1518)/N(6)-dimethyladenosine(1519) in 16S rRNA + 4 S-adenosyl-L-homocysteine + 4 H(+)</text>
        <dbReference type="Rhea" id="RHEA:19609"/>
        <dbReference type="Rhea" id="RHEA-COMP:10232"/>
        <dbReference type="Rhea" id="RHEA-COMP:10233"/>
        <dbReference type="ChEBI" id="CHEBI:15378"/>
        <dbReference type="ChEBI" id="CHEBI:57856"/>
        <dbReference type="ChEBI" id="CHEBI:59789"/>
        <dbReference type="ChEBI" id="CHEBI:74411"/>
        <dbReference type="ChEBI" id="CHEBI:74493"/>
        <dbReference type="EC" id="2.1.1.182"/>
    </reaction>
</comment>
<keyword evidence="5 7" id="KW-0949">S-adenosyl-L-methionine</keyword>
<evidence type="ECO:0000256" key="3">
    <source>
        <dbReference type="ARBA" id="ARBA00022603"/>
    </source>
</evidence>
<evidence type="ECO:0000313" key="11">
    <source>
        <dbReference type="Proteomes" id="UP000664771"/>
    </source>
</evidence>
<dbReference type="PROSITE" id="PS51689">
    <property type="entry name" value="SAM_RNA_A_N6_MT"/>
    <property type="match status" value="1"/>
</dbReference>
<dbReference type="InterPro" id="IPR020596">
    <property type="entry name" value="rRNA_Ade_Mease_Trfase_CS"/>
</dbReference>
<feature type="binding site" evidence="7 8">
    <location>
        <position position="152"/>
    </location>
    <ligand>
        <name>S-adenosyl-L-methionine</name>
        <dbReference type="ChEBI" id="CHEBI:59789"/>
    </ligand>
</feature>
<feature type="binding site" evidence="7 8">
    <location>
        <position position="133"/>
    </location>
    <ligand>
        <name>S-adenosyl-L-methionine</name>
        <dbReference type="ChEBI" id="CHEBI:59789"/>
    </ligand>
</feature>
<feature type="binding site" evidence="7 8">
    <location>
        <position position="60"/>
    </location>
    <ligand>
        <name>S-adenosyl-L-methionine</name>
        <dbReference type="ChEBI" id="CHEBI:59789"/>
    </ligand>
</feature>
<evidence type="ECO:0000256" key="4">
    <source>
        <dbReference type="ARBA" id="ARBA00022679"/>
    </source>
</evidence>
<dbReference type="CDD" id="cd02440">
    <property type="entry name" value="AdoMet_MTases"/>
    <property type="match status" value="1"/>
</dbReference>
<comment type="similarity">
    <text evidence="7">Belongs to the class I-like SAM-binding methyltransferase superfamily. rRNA adenine N(6)-methyltransferase family. RsmA subfamily.</text>
</comment>
<dbReference type="InterPro" id="IPR023165">
    <property type="entry name" value="rRNA_Ade_diMease-like_C"/>
</dbReference>
<proteinExistence type="inferred from homology"/>